<evidence type="ECO:0000313" key="3">
    <source>
        <dbReference type="Proteomes" id="UP000476030"/>
    </source>
</evidence>
<sequence>MSYPRPITDHSRLSINTATTRVQWNLSQAIDGYARAGVGGISPWRDQIAEMGLAKAAKAIKEADLTVSGVCRGGMFPWSDAQGRVAMLDDNRQAIEEAATLNAQCLVLVVGGLPAGSKDLAGAHAMVEEAISVLLPEARAAGVPLAIEPLHPMYAADRACVNTMRHALDICERAGEGIGVAVDVYHVWWDTELQSQIKRAGKERLLAFHICDWLVPTRDLLTDRGMMGDGVIDIPLLRGWVEEAGFDGLNEVEIFSELDWWKRDPEEVVKICKERSLTVV</sequence>
<gene>
    <name evidence="2" type="ORF">GQE98_16775</name>
</gene>
<dbReference type="Proteomes" id="UP000476030">
    <property type="component" value="Unassembled WGS sequence"/>
</dbReference>
<protein>
    <submittedName>
        <fullName evidence="2">TIM barrel protein</fullName>
    </submittedName>
</protein>
<comment type="caution">
    <text evidence="2">The sequence shown here is derived from an EMBL/GenBank/DDBJ whole genome shotgun (WGS) entry which is preliminary data.</text>
</comment>
<feature type="domain" description="Xylose isomerase-like TIM barrel" evidence="1">
    <location>
        <begin position="34"/>
        <end position="265"/>
    </location>
</feature>
<dbReference type="Pfam" id="PF01261">
    <property type="entry name" value="AP_endonuc_2"/>
    <property type="match status" value="1"/>
</dbReference>
<dbReference type="InterPro" id="IPR050312">
    <property type="entry name" value="IolE/XylAMocC-like"/>
</dbReference>
<dbReference type="PANTHER" id="PTHR12110:SF52">
    <property type="entry name" value="XYLOSE ISOMERASE"/>
    <property type="match status" value="1"/>
</dbReference>
<evidence type="ECO:0000259" key="1">
    <source>
        <dbReference type="Pfam" id="PF01261"/>
    </source>
</evidence>
<dbReference type="Gene3D" id="3.20.20.150">
    <property type="entry name" value="Divalent-metal-dependent TIM barrel enzymes"/>
    <property type="match status" value="1"/>
</dbReference>
<dbReference type="RefSeq" id="WP_161316901.1">
    <property type="nucleotide sequence ID" value="NZ_WTUW01000009.1"/>
</dbReference>
<dbReference type="EMBL" id="WTUW01000009">
    <property type="protein sequence ID" value="MZR32295.1"/>
    <property type="molecule type" value="Genomic_DNA"/>
</dbReference>
<dbReference type="AlphaFoldDB" id="A0A6L8WB75"/>
<name>A0A6L8WB75_9PROT</name>
<organism evidence="2 3">
    <name type="scientific">Sneathiella litorea</name>
    <dbReference type="NCBI Taxonomy" id="2606216"/>
    <lineage>
        <taxon>Bacteria</taxon>
        <taxon>Pseudomonadati</taxon>
        <taxon>Pseudomonadota</taxon>
        <taxon>Alphaproteobacteria</taxon>
        <taxon>Sneathiellales</taxon>
        <taxon>Sneathiellaceae</taxon>
        <taxon>Sneathiella</taxon>
    </lineage>
</organism>
<dbReference type="InterPro" id="IPR036237">
    <property type="entry name" value="Xyl_isomerase-like_sf"/>
</dbReference>
<dbReference type="PANTHER" id="PTHR12110">
    <property type="entry name" value="HYDROXYPYRUVATE ISOMERASE"/>
    <property type="match status" value="1"/>
</dbReference>
<proteinExistence type="predicted"/>
<accession>A0A6L8WB75</accession>
<keyword evidence="3" id="KW-1185">Reference proteome</keyword>
<dbReference type="SUPFAM" id="SSF51658">
    <property type="entry name" value="Xylose isomerase-like"/>
    <property type="match status" value="1"/>
</dbReference>
<dbReference type="InterPro" id="IPR013022">
    <property type="entry name" value="Xyl_isomerase-like_TIM-brl"/>
</dbReference>
<reference evidence="2 3" key="1">
    <citation type="submission" date="2019-12" db="EMBL/GenBank/DDBJ databases">
        <title>Snethiella sp. nov. sp. isolated from sea sand.</title>
        <authorList>
            <person name="Kim J."/>
            <person name="Jeong S.E."/>
            <person name="Jung H.S."/>
            <person name="Jeon C.O."/>
        </authorList>
    </citation>
    <scope>NUCLEOTIDE SEQUENCE [LARGE SCALE GENOMIC DNA]</scope>
    <source>
        <strain evidence="2 3">DP05</strain>
    </source>
</reference>
<evidence type="ECO:0000313" key="2">
    <source>
        <dbReference type="EMBL" id="MZR32295.1"/>
    </source>
</evidence>